<dbReference type="AlphaFoldDB" id="A0AAW2FI72"/>
<sequence>MNPSLFQSWRTARVASQKPPMLEDVINFLQEKAEEMQQSARKPAKFSTTKPPVCIQELKHQQSRNLPQIAEKKPSKCSLCLGSHYILACGVLAKIGPVARMQ</sequence>
<dbReference type="Proteomes" id="UP001430953">
    <property type="component" value="Unassembled WGS sequence"/>
</dbReference>
<name>A0AAW2FI72_9HYME</name>
<evidence type="ECO:0000313" key="2">
    <source>
        <dbReference type="Proteomes" id="UP001430953"/>
    </source>
</evidence>
<accession>A0AAW2FI72</accession>
<comment type="caution">
    <text evidence="1">The sequence shown here is derived from an EMBL/GenBank/DDBJ whole genome shotgun (WGS) entry which is preliminary data.</text>
</comment>
<reference evidence="1 2" key="1">
    <citation type="submission" date="2023-03" db="EMBL/GenBank/DDBJ databases">
        <title>High recombination rates correlate with genetic variation in Cardiocondyla obscurior ants.</title>
        <authorList>
            <person name="Errbii M."/>
        </authorList>
    </citation>
    <scope>NUCLEOTIDE SEQUENCE [LARGE SCALE GENOMIC DNA]</scope>
    <source>
        <strain evidence="1">Alpha-2009</strain>
        <tissue evidence="1">Whole body</tissue>
    </source>
</reference>
<keyword evidence="2" id="KW-1185">Reference proteome</keyword>
<organism evidence="1 2">
    <name type="scientific">Cardiocondyla obscurior</name>
    <dbReference type="NCBI Taxonomy" id="286306"/>
    <lineage>
        <taxon>Eukaryota</taxon>
        <taxon>Metazoa</taxon>
        <taxon>Ecdysozoa</taxon>
        <taxon>Arthropoda</taxon>
        <taxon>Hexapoda</taxon>
        <taxon>Insecta</taxon>
        <taxon>Pterygota</taxon>
        <taxon>Neoptera</taxon>
        <taxon>Endopterygota</taxon>
        <taxon>Hymenoptera</taxon>
        <taxon>Apocrita</taxon>
        <taxon>Aculeata</taxon>
        <taxon>Formicoidea</taxon>
        <taxon>Formicidae</taxon>
        <taxon>Myrmicinae</taxon>
        <taxon>Cardiocondyla</taxon>
    </lineage>
</organism>
<gene>
    <name evidence="1" type="ORF">PUN28_010878</name>
</gene>
<proteinExistence type="predicted"/>
<evidence type="ECO:0000313" key="1">
    <source>
        <dbReference type="EMBL" id="KAL0115656.1"/>
    </source>
</evidence>
<protein>
    <submittedName>
        <fullName evidence="1">Uncharacterized protein</fullName>
    </submittedName>
</protein>
<dbReference type="EMBL" id="JADYXP020000010">
    <property type="protein sequence ID" value="KAL0115656.1"/>
    <property type="molecule type" value="Genomic_DNA"/>
</dbReference>